<keyword evidence="1" id="KW-0472">Membrane</keyword>
<keyword evidence="1" id="KW-1133">Transmembrane helix</keyword>
<evidence type="ECO:0000313" key="2">
    <source>
        <dbReference type="EMBL" id="WZK87921.1"/>
    </source>
</evidence>
<dbReference type="InterPro" id="IPR018750">
    <property type="entry name" value="DUF2306_membrane"/>
</dbReference>
<protein>
    <submittedName>
        <fullName evidence="2">DUF2306 domain-containing protein</fullName>
    </submittedName>
</protein>
<evidence type="ECO:0000313" key="3">
    <source>
        <dbReference type="Proteomes" id="UP001623232"/>
    </source>
</evidence>
<feature type="transmembrane region" description="Helical" evidence="1">
    <location>
        <begin position="94"/>
        <end position="112"/>
    </location>
</feature>
<evidence type="ECO:0000256" key="1">
    <source>
        <dbReference type="SAM" id="Phobius"/>
    </source>
</evidence>
<proteinExistence type="predicted"/>
<reference evidence="2 3" key="1">
    <citation type="submission" date="2023-04" db="EMBL/GenBank/DDBJ databases">
        <title>Complete genome sequence of Alisedimentitalea scapharcae.</title>
        <authorList>
            <person name="Rong J.-C."/>
            <person name="Yi M.-L."/>
            <person name="Zhao Q."/>
        </authorList>
    </citation>
    <scope>NUCLEOTIDE SEQUENCE [LARGE SCALE GENOMIC DNA]</scope>
    <source>
        <strain evidence="2 3">KCTC 42119</strain>
    </source>
</reference>
<gene>
    <name evidence="2" type="ORF">QEZ52_15090</name>
</gene>
<accession>A0ABZ2XT96</accession>
<feature type="transmembrane region" description="Helical" evidence="1">
    <location>
        <begin position="56"/>
        <end position="74"/>
    </location>
</feature>
<dbReference type="Pfam" id="PF10067">
    <property type="entry name" value="DUF2306"/>
    <property type="match status" value="1"/>
</dbReference>
<feature type="transmembrane region" description="Helical" evidence="1">
    <location>
        <begin position="118"/>
        <end position="140"/>
    </location>
</feature>
<sequence length="213" mass="23383">MVSLSHRALAPNRVRWLSMFIWVLAVLVALASFRFLVAQIDLVMPAMVHHARDRPLALYAHIGFAPIALALLPLQFSQRLRARYHMVHRWLGRVYVASILIAGGAGVVLALTTSAGPVAAAGFLGLSALWLTTTGAAVWYAMRRRIALHRIWMIRSAALTLAAVTLRLYLPVGMATVGFDASYPAIAWLCWVPNLLIGEWLLARDRASQPLGA</sequence>
<dbReference type="RefSeq" id="WP_406645257.1">
    <property type="nucleotide sequence ID" value="NZ_CP123584.1"/>
</dbReference>
<keyword evidence="3" id="KW-1185">Reference proteome</keyword>
<feature type="transmembrane region" description="Helical" evidence="1">
    <location>
        <begin position="152"/>
        <end position="170"/>
    </location>
</feature>
<feature type="transmembrane region" description="Helical" evidence="1">
    <location>
        <begin position="16"/>
        <end position="36"/>
    </location>
</feature>
<organism evidence="2 3">
    <name type="scientific">Aliisedimentitalea scapharcae</name>
    <dbReference type="NCBI Taxonomy" id="1524259"/>
    <lineage>
        <taxon>Bacteria</taxon>
        <taxon>Pseudomonadati</taxon>
        <taxon>Pseudomonadota</taxon>
        <taxon>Alphaproteobacteria</taxon>
        <taxon>Rhodobacterales</taxon>
        <taxon>Roseobacteraceae</taxon>
        <taxon>Aliisedimentitalea</taxon>
    </lineage>
</organism>
<feature type="transmembrane region" description="Helical" evidence="1">
    <location>
        <begin position="182"/>
        <end position="202"/>
    </location>
</feature>
<name>A0ABZ2XT96_9RHOB</name>
<keyword evidence="1" id="KW-0812">Transmembrane</keyword>
<dbReference type="Proteomes" id="UP001623232">
    <property type="component" value="Chromosome"/>
</dbReference>
<dbReference type="EMBL" id="CP123584">
    <property type="protein sequence ID" value="WZK87921.1"/>
    <property type="molecule type" value="Genomic_DNA"/>
</dbReference>